<dbReference type="PROSITE" id="PS50928">
    <property type="entry name" value="ABC_TM1"/>
    <property type="match status" value="1"/>
</dbReference>
<keyword evidence="3" id="KW-1003">Cell membrane</keyword>
<dbReference type="PANTHER" id="PTHR32243:SF18">
    <property type="entry name" value="INNER MEMBRANE ABC TRANSPORTER PERMEASE PROTEIN YCJP"/>
    <property type="match status" value="1"/>
</dbReference>
<gene>
    <name evidence="9" type="ORF">nbrc107696_25280</name>
</gene>
<proteinExistence type="inferred from homology"/>
<evidence type="ECO:0000256" key="1">
    <source>
        <dbReference type="ARBA" id="ARBA00004651"/>
    </source>
</evidence>
<evidence type="ECO:0000256" key="3">
    <source>
        <dbReference type="ARBA" id="ARBA00022475"/>
    </source>
</evidence>
<feature type="transmembrane region" description="Helical" evidence="7">
    <location>
        <begin position="12"/>
        <end position="30"/>
    </location>
</feature>
<dbReference type="Pfam" id="PF00528">
    <property type="entry name" value="BPD_transp_1"/>
    <property type="match status" value="1"/>
</dbReference>
<dbReference type="RefSeq" id="WP_371865060.1">
    <property type="nucleotide sequence ID" value="NZ_BJOV01000005.1"/>
</dbReference>
<evidence type="ECO:0000313" key="10">
    <source>
        <dbReference type="Proteomes" id="UP000444960"/>
    </source>
</evidence>
<name>A0A7I9VA15_9ACTN</name>
<dbReference type="PANTHER" id="PTHR32243">
    <property type="entry name" value="MALTOSE TRANSPORT SYSTEM PERMEASE-RELATED"/>
    <property type="match status" value="1"/>
</dbReference>
<dbReference type="SUPFAM" id="SSF161098">
    <property type="entry name" value="MetI-like"/>
    <property type="match status" value="2"/>
</dbReference>
<evidence type="ECO:0000256" key="6">
    <source>
        <dbReference type="ARBA" id="ARBA00023136"/>
    </source>
</evidence>
<keyword evidence="10" id="KW-1185">Reference proteome</keyword>
<feature type="transmembrane region" description="Helical" evidence="7">
    <location>
        <begin position="67"/>
        <end position="87"/>
    </location>
</feature>
<comment type="subcellular location">
    <subcellularLocation>
        <location evidence="1 7">Cell membrane</location>
        <topology evidence="1 7">Multi-pass membrane protein</topology>
    </subcellularLocation>
</comment>
<keyword evidence="5 7" id="KW-1133">Transmembrane helix</keyword>
<dbReference type="InterPro" id="IPR000515">
    <property type="entry name" value="MetI-like"/>
</dbReference>
<comment type="caution">
    <text evidence="9">The sequence shown here is derived from an EMBL/GenBank/DDBJ whole genome shotgun (WGS) entry which is preliminary data.</text>
</comment>
<dbReference type="InterPro" id="IPR035906">
    <property type="entry name" value="MetI-like_sf"/>
</dbReference>
<dbReference type="CDD" id="cd06261">
    <property type="entry name" value="TM_PBP2"/>
    <property type="match status" value="1"/>
</dbReference>
<evidence type="ECO:0000256" key="4">
    <source>
        <dbReference type="ARBA" id="ARBA00022692"/>
    </source>
</evidence>
<accession>A0A7I9VA15</accession>
<comment type="similarity">
    <text evidence="7">Belongs to the binding-protein-dependent transport system permease family.</text>
</comment>
<sequence length="344" mass="36844">MNALNRRRAGWLIANTLVVLYAVIPLWWIISLSFKSPGTVTDGKFIPSSFTLENYRNLFADGVFTDILWASVGIAVLLVVIGVFRWLATHAEKTANPSLALTARIATIVVTVVIVIVLVAFILVPLADGGEFGRPLLNSIGIGLIATLVAVVLGTMAAYAIARLEFPGKKLLVGAALLIAMFPQISLVTPLFNIERSIGLFDTWLGLILPYVAFALPLAIYILSAFFREIPWELEKAAQMDGASPGQAFRRVILPLASPGVVTAAILVFVFAWNDLLLALSLTTTDRAQTAPVAIANFTGVSQFEEPTGAISAAAVVITIPIIIFVLFFQRRIVAGLTSGAVKG</sequence>
<feature type="transmembrane region" description="Helical" evidence="7">
    <location>
        <begin position="99"/>
        <end position="124"/>
    </location>
</feature>
<evidence type="ECO:0000256" key="7">
    <source>
        <dbReference type="RuleBase" id="RU363032"/>
    </source>
</evidence>
<dbReference type="Proteomes" id="UP000444960">
    <property type="component" value="Unassembled WGS sequence"/>
</dbReference>
<keyword evidence="4 7" id="KW-0812">Transmembrane</keyword>
<feature type="transmembrane region" description="Helical" evidence="7">
    <location>
        <begin position="310"/>
        <end position="329"/>
    </location>
</feature>
<keyword evidence="6 7" id="KW-0472">Membrane</keyword>
<organism evidence="9 10">
    <name type="scientific">Gordonia spumicola</name>
    <dbReference type="NCBI Taxonomy" id="589161"/>
    <lineage>
        <taxon>Bacteria</taxon>
        <taxon>Bacillati</taxon>
        <taxon>Actinomycetota</taxon>
        <taxon>Actinomycetes</taxon>
        <taxon>Mycobacteriales</taxon>
        <taxon>Gordoniaceae</taxon>
        <taxon>Gordonia</taxon>
    </lineage>
</organism>
<dbReference type="AlphaFoldDB" id="A0A7I9VA15"/>
<feature type="transmembrane region" description="Helical" evidence="7">
    <location>
        <begin position="204"/>
        <end position="227"/>
    </location>
</feature>
<dbReference type="GO" id="GO:0005886">
    <property type="term" value="C:plasma membrane"/>
    <property type="evidence" value="ECO:0007669"/>
    <property type="project" value="UniProtKB-SubCell"/>
</dbReference>
<feature type="transmembrane region" description="Helical" evidence="7">
    <location>
        <begin position="136"/>
        <end position="159"/>
    </location>
</feature>
<evidence type="ECO:0000313" key="9">
    <source>
        <dbReference type="EMBL" id="GEE02082.1"/>
    </source>
</evidence>
<evidence type="ECO:0000259" key="8">
    <source>
        <dbReference type="PROSITE" id="PS50928"/>
    </source>
</evidence>
<keyword evidence="2 7" id="KW-0813">Transport</keyword>
<reference evidence="10" key="1">
    <citation type="submission" date="2019-06" db="EMBL/GenBank/DDBJ databases">
        <title>Gordonia isolated from sludge of a wastewater treatment plant.</title>
        <authorList>
            <person name="Tamura T."/>
            <person name="Aoyama K."/>
            <person name="Kang Y."/>
            <person name="Saito S."/>
            <person name="Akiyama N."/>
            <person name="Yazawa K."/>
            <person name="Gonoi T."/>
            <person name="Mikami Y."/>
        </authorList>
    </citation>
    <scope>NUCLEOTIDE SEQUENCE [LARGE SCALE GENOMIC DNA]</scope>
    <source>
        <strain evidence="10">NBRC 107696</strain>
    </source>
</reference>
<feature type="transmembrane region" description="Helical" evidence="7">
    <location>
        <begin position="248"/>
        <end position="273"/>
    </location>
</feature>
<dbReference type="GO" id="GO:0055085">
    <property type="term" value="P:transmembrane transport"/>
    <property type="evidence" value="ECO:0007669"/>
    <property type="project" value="InterPro"/>
</dbReference>
<feature type="domain" description="ABC transmembrane type-1" evidence="8">
    <location>
        <begin position="136"/>
        <end position="329"/>
    </location>
</feature>
<dbReference type="InterPro" id="IPR050901">
    <property type="entry name" value="BP-dep_ABC_trans_perm"/>
</dbReference>
<feature type="transmembrane region" description="Helical" evidence="7">
    <location>
        <begin position="171"/>
        <end position="192"/>
    </location>
</feature>
<evidence type="ECO:0000256" key="2">
    <source>
        <dbReference type="ARBA" id="ARBA00022448"/>
    </source>
</evidence>
<evidence type="ECO:0000256" key="5">
    <source>
        <dbReference type="ARBA" id="ARBA00022989"/>
    </source>
</evidence>
<dbReference type="EMBL" id="BJOV01000005">
    <property type="protein sequence ID" value="GEE02082.1"/>
    <property type="molecule type" value="Genomic_DNA"/>
</dbReference>
<dbReference type="Gene3D" id="1.10.3720.10">
    <property type="entry name" value="MetI-like"/>
    <property type="match status" value="2"/>
</dbReference>
<protein>
    <recommendedName>
        <fullName evidence="8">ABC transmembrane type-1 domain-containing protein</fullName>
    </recommendedName>
</protein>